<organism evidence="2 3">
    <name type="scientific">Aeromonas phage vB_AhyS-A18P4</name>
    <dbReference type="NCBI Taxonomy" id="2608321"/>
    <lineage>
        <taxon>Viruses</taxon>
        <taxon>Duplodnaviria</taxon>
        <taxon>Heunggongvirae</taxon>
        <taxon>Uroviricota</taxon>
        <taxon>Caudoviricetes</taxon>
        <taxon>Casjensviridae</taxon>
        <taxon>Sharonstreetvirus</taxon>
        <taxon>Sharonstreetvirus A18P4</taxon>
    </lineage>
</organism>
<dbReference type="Proteomes" id="UP000326305">
    <property type="component" value="Segment"/>
</dbReference>
<sequence>MTYLAKDTSSYDGQPVELLEIQYGPGEDDIILTTSGDRDVKIGERVYRAFTTSREAFDDEGNPDDAKQLSISVPRDHPFIIKFDEQEFPNMVAVRIKRMHLNDPDLGTYNMWSGRLVGVSYEHPWMVLGCEKIATSLSRTGCRIRYMRQCPHTLYMPRCWVDKAAFTVTAEVAAVSSNSAVVRLTNILTPPERYYVGGIFNFGSLTRFITEQSGVTLTLSRPLLGLKVGDQVQVAPGCDRLATTCNATFNNLLNYGGFDYIPPKGPFEGISIV</sequence>
<reference evidence="2 3" key="1">
    <citation type="submission" date="2019-08" db="EMBL/GenBank/DDBJ databases">
        <authorList>
            <person name="Zhang R."/>
        </authorList>
    </citation>
    <scope>NUCLEOTIDE SEQUENCE [LARGE SCALE GENOMIC DNA]</scope>
</reference>
<dbReference type="Pfam" id="PF09356">
    <property type="entry name" value="Phage_BR0599"/>
    <property type="match status" value="1"/>
</dbReference>
<proteinExistence type="predicted"/>
<keyword evidence="3" id="KW-1185">Reference proteome</keyword>
<dbReference type="GeneID" id="62680799"/>
<dbReference type="InterPro" id="IPR018964">
    <property type="entry name" value="Phage_phiJL001_Gp84_C"/>
</dbReference>
<evidence type="ECO:0000259" key="1">
    <source>
        <dbReference type="Pfam" id="PF09356"/>
    </source>
</evidence>
<dbReference type="Pfam" id="PF09931">
    <property type="entry name" value="Phage_phiJL001_Gp84_N"/>
    <property type="match status" value="1"/>
</dbReference>
<accession>A0A5J6T5L0</accession>
<feature type="domain" description="Bacteriophage phiJL001 Gp84 C-terminal" evidence="1">
    <location>
        <begin position="205"/>
        <end position="264"/>
    </location>
</feature>
<name>A0A5J6T5L0_9CAUD</name>
<evidence type="ECO:0000313" key="2">
    <source>
        <dbReference type="EMBL" id="QFG04452.1"/>
    </source>
</evidence>
<dbReference type="EMBL" id="MN317029">
    <property type="protein sequence ID" value="QFG04452.1"/>
    <property type="molecule type" value="Genomic_DNA"/>
</dbReference>
<evidence type="ECO:0000313" key="3">
    <source>
        <dbReference type="Proteomes" id="UP000326305"/>
    </source>
</evidence>
<dbReference type="RefSeq" id="YP_009998217.1">
    <property type="nucleotide sequence ID" value="NC_052984.1"/>
</dbReference>
<protein>
    <submittedName>
        <fullName evidence="2">DUF2163 domain-containing protein</fullName>
    </submittedName>
</protein>
<dbReference type="KEGG" id="vg:62680799"/>